<feature type="compositionally biased region" description="Polar residues" evidence="9">
    <location>
        <begin position="109"/>
        <end position="152"/>
    </location>
</feature>
<keyword evidence="4" id="KW-0653">Protein transport</keyword>
<dbReference type="EMBL" id="JASJQH010000063">
    <property type="protein sequence ID" value="KAK9767651.1"/>
    <property type="molecule type" value="Genomic_DNA"/>
</dbReference>
<accession>A0ABR2X1V8</accession>
<keyword evidence="2 8" id="KW-0813">Transport</keyword>
<keyword evidence="6 8" id="KW-0906">Nuclear pore complex</keyword>
<evidence type="ECO:0000256" key="6">
    <source>
        <dbReference type="ARBA" id="ARBA00023132"/>
    </source>
</evidence>
<dbReference type="Proteomes" id="UP001479436">
    <property type="component" value="Unassembled WGS sequence"/>
</dbReference>
<evidence type="ECO:0000256" key="8">
    <source>
        <dbReference type="PROSITE-ProRule" id="PRU00804"/>
    </source>
</evidence>
<evidence type="ECO:0000256" key="3">
    <source>
        <dbReference type="ARBA" id="ARBA00022816"/>
    </source>
</evidence>
<gene>
    <name evidence="11" type="primary">NUP35</name>
    <name evidence="11" type="ORF">K7432_002375</name>
</gene>
<evidence type="ECO:0000256" key="5">
    <source>
        <dbReference type="ARBA" id="ARBA00023010"/>
    </source>
</evidence>
<dbReference type="InterPro" id="IPR007846">
    <property type="entry name" value="RRM_NUP35_dom"/>
</dbReference>
<dbReference type="SUPFAM" id="SSF54928">
    <property type="entry name" value="RNA-binding domain, RBD"/>
    <property type="match status" value="1"/>
</dbReference>
<dbReference type="InterPro" id="IPR012677">
    <property type="entry name" value="Nucleotide-bd_a/b_plait_sf"/>
</dbReference>
<evidence type="ECO:0000256" key="4">
    <source>
        <dbReference type="ARBA" id="ARBA00022927"/>
    </source>
</evidence>
<evidence type="ECO:0000256" key="1">
    <source>
        <dbReference type="ARBA" id="ARBA00004567"/>
    </source>
</evidence>
<feature type="compositionally biased region" description="Polar residues" evidence="9">
    <location>
        <begin position="63"/>
        <end position="93"/>
    </location>
</feature>
<dbReference type="CDD" id="cd12441">
    <property type="entry name" value="RRM_Nup53_like"/>
    <property type="match status" value="1"/>
</dbReference>
<dbReference type="PANTHER" id="PTHR21527">
    <property type="entry name" value="NUCLEOPORIN NUP35"/>
    <property type="match status" value="1"/>
</dbReference>
<dbReference type="Gene3D" id="3.30.70.330">
    <property type="match status" value="1"/>
</dbReference>
<evidence type="ECO:0000313" key="11">
    <source>
        <dbReference type="EMBL" id="KAK9767651.1"/>
    </source>
</evidence>
<feature type="region of interest" description="Disordered" evidence="9">
    <location>
        <begin position="109"/>
        <end position="195"/>
    </location>
</feature>
<dbReference type="Pfam" id="PF05172">
    <property type="entry name" value="RRM_Nup35"/>
    <property type="match status" value="1"/>
</dbReference>
<keyword evidence="7 8" id="KW-0539">Nucleus</keyword>
<keyword evidence="3 8" id="KW-0509">mRNA transport</keyword>
<name>A0ABR2X1V8_9FUNG</name>
<evidence type="ECO:0000313" key="12">
    <source>
        <dbReference type="Proteomes" id="UP001479436"/>
    </source>
</evidence>
<dbReference type="InterPro" id="IPR035979">
    <property type="entry name" value="RBD_domain_sf"/>
</dbReference>
<dbReference type="PROSITE" id="PS51472">
    <property type="entry name" value="RRM_NUP35"/>
    <property type="match status" value="1"/>
</dbReference>
<comment type="subcellular location">
    <subcellularLocation>
        <location evidence="1">Nucleus</location>
        <location evidence="1">Nuclear pore complex</location>
    </subcellularLocation>
</comment>
<keyword evidence="12" id="KW-1185">Reference proteome</keyword>
<evidence type="ECO:0000259" key="10">
    <source>
        <dbReference type="PROSITE" id="PS51472"/>
    </source>
</evidence>
<feature type="compositionally biased region" description="Polar residues" evidence="9">
    <location>
        <begin position="178"/>
        <end position="195"/>
    </location>
</feature>
<evidence type="ECO:0000256" key="9">
    <source>
        <dbReference type="SAM" id="MobiDB-lite"/>
    </source>
</evidence>
<sequence length="406" mass="43529">MYGTPLQVAGSRISFNNPNASQVSSTPAGNPPRSNANTNPYGSLRQSSQLQNRQNSLVREDSYSSSQFFMGSDGVTQRSPSTPNVSQSPKSNYLPSFLMNAAQGQPATSYNTEFATPNTRTSGWTSPQKPTSGSTTRDLYESRSMSAYSNNEDVPPSESIYDMEASPQGPRDNGFYPGTSTARPTSMSASNSASTIARENEFSHTSRMDQDRSMPLTSNSVVVFGFPPSATSLILSQFRSYGDVVSYEMSPSGGNWMTITYTSRWQAHRALAKNGKIFNNSVMIGVVPVAQDLDNGSGEVVSDMNATTNGYNTPPPVQSVTEERNRISTLAGSSMANRVPQQITQDIPSASLLDSSTSTMRRGNGAAGLNIKPATILPSAQAQSSSDGVKSENNTWGKALDVIFGW</sequence>
<feature type="domain" description="RRM Nup35-type" evidence="10">
    <location>
        <begin position="215"/>
        <end position="296"/>
    </location>
</feature>
<evidence type="ECO:0000256" key="7">
    <source>
        <dbReference type="ARBA" id="ARBA00023242"/>
    </source>
</evidence>
<proteinExistence type="predicted"/>
<evidence type="ECO:0000256" key="2">
    <source>
        <dbReference type="ARBA" id="ARBA00022448"/>
    </source>
</evidence>
<organism evidence="11 12">
    <name type="scientific">Basidiobolus ranarum</name>
    <dbReference type="NCBI Taxonomy" id="34480"/>
    <lineage>
        <taxon>Eukaryota</taxon>
        <taxon>Fungi</taxon>
        <taxon>Fungi incertae sedis</taxon>
        <taxon>Zoopagomycota</taxon>
        <taxon>Entomophthoromycotina</taxon>
        <taxon>Basidiobolomycetes</taxon>
        <taxon>Basidiobolales</taxon>
        <taxon>Basidiobolaceae</taxon>
        <taxon>Basidiobolus</taxon>
    </lineage>
</organism>
<dbReference type="PANTHER" id="PTHR21527:SF6">
    <property type="entry name" value="NUCLEOPORIN NUP35"/>
    <property type="match status" value="1"/>
</dbReference>
<keyword evidence="5" id="KW-0811">Translocation</keyword>
<feature type="region of interest" description="Disordered" evidence="9">
    <location>
        <begin position="1"/>
        <end position="93"/>
    </location>
</feature>
<protein>
    <submittedName>
        <fullName evidence="11">Nucleoporin nup35</fullName>
    </submittedName>
</protein>
<feature type="compositionally biased region" description="Low complexity" evidence="9">
    <location>
        <begin position="43"/>
        <end position="57"/>
    </location>
</feature>
<reference evidence="11 12" key="1">
    <citation type="submission" date="2023-04" db="EMBL/GenBank/DDBJ databases">
        <title>Genome of Basidiobolus ranarum AG-B5.</title>
        <authorList>
            <person name="Stajich J.E."/>
            <person name="Carter-House D."/>
            <person name="Gryganskyi A."/>
        </authorList>
    </citation>
    <scope>NUCLEOTIDE SEQUENCE [LARGE SCALE GENOMIC DNA]</scope>
    <source>
        <strain evidence="11 12">AG-B5</strain>
    </source>
</reference>
<feature type="compositionally biased region" description="Polar residues" evidence="9">
    <location>
        <begin position="13"/>
        <end position="41"/>
    </location>
</feature>
<comment type="caution">
    <text evidence="11">The sequence shown here is derived from an EMBL/GenBank/DDBJ whole genome shotgun (WGS) entry which is preliminary data.</text>
</comment>